<protein>
    <recommendedName>
        <fullName evidence="1">Schlafen group 3-like DNA/RNA helicase domain-containing protein</fullName>
    </recommendedName>
</protein>
<dbReference type="EMBL" id="ANMI01000086">
    <property type="protein sequence ID" value="EPC29909.1"/>
    <property type="molecule type" value="Genomic_DNA"/>
</dbReference>
<dbReference type="Proteomes" id="UP000014257">
    <property type="component" value="Unassembled WGS sequence"/>
</dbReference>
<comment type="caution">
    <text evidence="2">The sequence shown here is derived from an EMBL/GenBank/DDBJ whole genome shotgun (WGS) entry which is preliminary data.</text>
</comment>
<reference evidence="2 3" key="1">
    <citation type="journal article" date="2013" name="PLoS ONE">
        <title>Lactobacillus paracasei comparative genomics: towards species pan-genome definition and exploitation of diversity.</title>
        <authorList>
            <person name="Smokvina T."/>
            <person name="Wels M."/>
            <person name="Polka J."/>
            <person name="Chervaux C."/>
            <person name="Brisse S."/>
            <person name="Boekhorst J."/>
            <person name="van Hylckama Vlieg J.E."/>
            <person name="Siezen R.J."/>
        </authorList>
    </citation>
    <scope>NUCLEOTIDE SEQUENCE [LARGE SCALE GENOMIC DNA]</scope>
    <source>
        <strain evidence="2 3">Lpp22</strain>
    </source>
</reference>
<evidence type="ECO:0000313" key="2">
    <source>
        <dbReference type="EMBL" id="EPC29909.1"/>
    </source>
</evidence>
<name>A0A8E0M688_LACPA</name>
<sequence>MHEVGSIYTIQGFDLNYAGVILGPSLGYDPSKDRLTVDLAQYQDKEAFKKRPDLADTTDAKAAIIMNAINILLKRAKHGLYLYAADPALRQRLLQLAK</sequence>
<accession>A0A8E0M688</accession>
<dbReference type="AlphaFoldDB" id="A0A8E0M688"/>
<organism evidence="2 3">
    <name type="scientific">Lacticaseibacillus paracasei subsp. paracasei Lpp22</name>
    <dbReference type="NCBI Taxonomy" id="1256221"/>
    <lineage>
        <taxon>Bacteria</taxon>
        <taxon>Bacillati</taxon>
        <taxon>Bacillota</taxon>
        <taxon>Bacilli</taxon>
        <taxon>Lactobacillales</taxon>
        <taxon>Lactobacillaceae</taxon>
        <taxon>Lacticaseibacillus</taxon>
    </lineage>
</organism>
<evidence type="ECO:0000259" key="1">
    <source>
        <dbReference type="Pfam" id="PF09848"/>
    </source>
</evidence>
<dbReference type="Pfam" id="PF09848">
    <property type="entry name" value="SLFN-g3_helicase"/>
    <property type="match status" value="1"/>
</dbReference>
<gene>
    <name evidence="2" type="ORF">Lpp22_1367</name>
</gene>
<evidence type="ECO:0000313" key="3">
    <source>
        <dbReference type="Proteomes" id="UP000014257"/>
    </source>
</evidence>
<dbReference type="InterPro" id="IPR018647">
    <property type="entry name" value="SLFN_3-like_DNA/RNA_helicase"/>
</dbReference>
<proteinExistence type="predicted"/>
<feature type="domain" description="Schlafen group 3-like DNA/RNA helicase" evidence="1">
    <location>
        <begin position="1"/>
        <end position="86"/>
    </location>
</feature>